<dbReference type="Gene3D" id="3.30.230.70">
    <property type="entry name" value="GHMP Kinase, N-terminal domain"/>
    <property type="match status" value="1"/>
</dbReference>
<dbReference type="CDD" id="cd11372">
    <property type="entry name" value="RNase_PH_RRP46"/>
    <property type="match status" value="1"/>
</dbReference>
<dbReference type="GO" id="GO:0071028">
    <property type="term" value="P:nuclear mRNA surveillance"/>
    <property type="evidence" value="ECO:0007669"/>
    <property type="project" value="TreeGrafter"/>
</dbReference>
<comment type="caution">
    <text evidence="7">The sequence shown here is derived from an EMBL/GenBank/DDBJ whole genome shotgun (WGS) entry which is preliminary data.</text>
</comment>
<evidence type="ECO:0000256" key="5">
    <source>
        <dbReference type="ARBA" id="ARBA00023242"/>
    </source>
</evidence>
<evidence type="ECO:0000313" key="7">
    <source>
        <dbReference type="EMBL" id="KAF9473040.1"/>
    </source>
</evidence>
<dbReference type="PANTHER" id="PTHR11953:SF1">
    <property type="entry name" value="EXOSOME COMPLEX COMPONENT RRP46"/>
    <property type="match status" value="1"/>
</dbReference>
<keyword evidence="7" id="KW-0687">Ribonucleoprotein</keyword>
<dbReference type="InterPro" id="IPR020568">
    <property type="entry name" value="Ribosomal_Su5_D2-typ_SF"/>
</dbReference>
<dbReference type="Pfam" id="PF01138">
    <property type="entry name" value="RNase_PH"/>
    <property type="match status" value="1"/>
</dbReference>
<dbReference type="PANTHER" id="PTHR11953">
    <property type="entry name" value="EXOSOME COMPLEX COMPONENT"/>
    <property type="match status" value="1"/>
</dbReference>
<keyword evidence="8" id="KW-1185">Reference proteome</keyword>
<dbReference type="InterPro" id="IPR050080">
    <property type="entry name" value="RNase_PH"/>
</dbReference>
<dbReference type="EMBL" id="MU155475">
    <property type="protein sequence ID" value="KAF9473040.1"/>
    <property type="molecule type" value="Genomic_DNA"/>
</dbReference>
<dbReference type="GO" id="GO:0016075">
    <property type="term" value="P:rRNA catabolic process"/>
    <property type="evidence" value="ECO:0007669"/>
    <property type="project" value="TreeGrafter"/>
</dbReference>
<feature type="domain" description="Exoribonuclease phosphorolytic" evidence="6">
    <location>
        <begin position="14"/>
        <end position="138"/>
    </location>
</feature>
<keyword evidence="4" id="KW-0271">Exosome</keyword>
<dbReference type="GO" id="GO:0003723">
    <property type="term" value="F:RNA binding"/>
    <property type="evidence" value="ECO:0007669"/>
    <property type="project" value="TreeGrafter"/>
</dbReference>
<reference evidence="7" key="1">
    <citation type="submission" date="2020-11" db="EMBL/GenBank/DDBJ databases">
        <authorList>
            <consortium name="DOE Joint Genome Institute"/>
            <person name="Ahrendt S."/>
            <person name="Riley R."/>
            <person name="Andreopoulos W."/>
            <person name="Labutti K."/>
            <person name="Pangilinan J."/>
            <person name="Ruiz-Duenas F.J."/>
            <person name="Barrasa J.M."/>
            <person name="Sanchez-Garcia M."/>
            <person name="Camarero S."/>
            <person name="Miyauchi S."/>
            <person name="Serrano A."/>
            <person name="Linde D."/>
            <person name="Babiker R."/>
            <person name="Drula E."/>
            <person name="Ayuso-Fernandez I."/>
            <person name="Pacheco R."/>
            <person name="Padilla G."/>
            <person name="Ferreira P."/>
            <person name="Barriuso J."/>
            <person name="Kellner H."/>
            <person name="Castanera R."/>
            <person name="Alfaro M."/>
            <person name="Ramirez L."/>
            <person name="Pisabarro A.G."/>
            <person name="Kuo A."/>
            <person name="Tritt A."/>
            <person name="Lipzen A."/>
            <person name="He G."/>
            <person name="Yan M."/>
            <person name="Ng V."/>
            <person name="Cullen D."/>
            <person name="Martin F."/>
            <person name="Rosso M.-N."/>
            <person name="Henrissat B."/>
            <person name="Hibbett D."/>
            <person name="Martinez A.T."/>
            <person name="Grigoriev I.V."/>
        </authorList>
    </citation>
    <scope>NUCLEOTIDE SEQUENCE</scope>
    <source>
        <strain evidence="7">CIRM-BRFM 674</strain>
    </source>
</reference>
<accession>A0A9P5YQT3</accession>
<sequence>MTTSTRHDGRKHHELRPITIFYDGLARVDGSARFGFGESTAALASVSGPIEVRLASELPSKATFEVLVRPLANVPATESKLLASMIKATLEPSLILTKNPRTLVQLVVQALSSPSNATWKDTHIAAMANASTLAFLQACSVPMQGVVTAVAIGRLVDGSLIVDPSEDEMSSLQAGGCFVFMFSGSSTGSSVSNIDCVWSSWKSTSGRYSQEELFKAKELAKVGAQAVYEEVRRSLEKRSGATAIPMLVVQEKEAVKEEGTLSSDEKMEI</sequence>
<dbReference type="OrthoDB" id="27298at2759"/>
<comment type="subcellular location">
    <subcellularLocation>
        <location evidence="1">Nucleus</location>
    </subcellularLocation>
</comment>
<protein>
    <submittedName>
        <fullName evidence="7">Ribosomal protein S5 domain 2-like protein</fullName>
    </submittedName>
</protein>
<proteinExistence type="inferred from homology"/>
<keyword evidence="7" id="KW-0689">Ribosomal protein</keyword>
<comment type="similarity">
    <text evidence="2">Belongs to the RNase PH family.</text>
</comment>
<dbReference type="Proteomes" id="UP000807469">
    <property type="component" value="Unassembled WGS sequence"/>
</dbReference>
<keyword evidence="3" id="KW-0698">rRNA processing</keyword>
<evidence type="ECO:0000256" key="4">
    <source>
        <dbReference type="ARBA" id="ARBA00022835"/>
    </source>
</evidence>
<evidence type="ECO:0000313" key="8">
    <source>
        <dbReference type="Proteomes" id="UP000807469"/>
    </source>
</evidence>
<dbReference type="SUPFAM" id="SSF54211">
    <property type="entry name" value="Ribosomal protein S5 domain 2-like"/>
    <property type="match status" value="1"/>
</dbReference>
<dbReference type="GO" id="GO:0034475">
    <property type="term" value="P:U4 snRNA 3'-end processing"/>
    <property type="evidence" value="ECO:0007669"/>
    <property type="project" value="TreeGrafter"/>
</dbReference>
<name>A0A9P5YQT3_9AGAR</name>
<evidence type="ECO:0000256" key="3">
    <source>
        <dbReference type="ARBA" id="ARBA00022552"/>
    </source>
</evidence>
<dbReference type="GO" id="GO:0006364">
    <property type="term" value="P:rRNA processing"/>
    <property type="evidence" value="ECO:0007669"/>
    <property type="project" value="UniProtKB-KW"/>
</dbReference>
<dbReference type="InterPro" id="IPR036345">
    <property type="entry name" value="ExoRNase_PH_dom2_sf"/>
</dbReference>
<dbReference type="GO" id="GO:0000176">
    <property type="term" value="C:nuclear exosome (RNase complex)"/>
    <property type="evidence" value="ECO:0007669"/>
    <property type="project" value="UniProtKB-ARBA"/>
</dbReference>
<evidence type="ECO:0000256" key="1">
    <source>
        <dbReference type="ARBA" id="ARBA00004123"/>
    </source>
</evidence>
<dbReference type="GO" id="GO:0000177">
    <property type="term" value="C:cytoplasmic exosome (RNase complex)"/>
    <property type="evidence" value="ECO:0007669"/>
    <property type="project" value="TreeGrafter"/>
</dbReference>
<keyword evidence="5" id="KW-0539">Nucleus</keyword>
<dbReference type="GO" id="GO:0071051">
    <property type="term" value="P:poly(A)-dependent snoRNA 3'-end processing"/>
    <property type="evidence" value="ECO:0007669"/>
    <property type="project" value="TreeGrafter"/>
</dbReference>
<dbReference type="InterPro" id="IPR027408">
    <property type="entry name" value="PNPase/RNase_PH_dom_sf"/>
</dbReference>
<dbReference type="SUPFAM" id="SSF55666">
    <property type="entry name" value="Ribonuclease PH domain 2-like"/>
    <property type="match status" value="1"/>
</dbReference>
<evidence type="ECO:0000256" key="2">
    <source>
        <dbReference type="ARBA" id="ARBA00006678"/>
    </source>
</evidence>
<dbReference type="InterPro" id="IPR001247">
    <property type="entry name" value="ExoRNase_PH_dom1"/>
</dbReference>
<organism evidence="7 8">
    <name type="scientific">Pholiota conissans</name>
    <dbReference type="NCBI Taxonomy" id="109636"/>
    <lineage>
        <taxon>Eukaryota</taxon>
        <taxon>Fungi</taxon>
        <taxon>Dikarya</taxon>
        <taxon>Basidiomycota</taxon>
        <taxon>Agaricomycotina</taxon>
        <taxon>Agaricomycetes</taxon>
        <taxon>Agaricomycetidae</taxon>
        <taxon>Agaricales</taxon>
        <taxon>Agaricineae</taxon>
        <taxon>Strophariaceae</taxon>
        <taxon>Pholiota</taxon>
    </lineage>
</organism>
<dbReference type="GO" id="GO:0005840">
    <property type="term" value="C:ribosome"/>
    <property type="evidence" value="ECO:0007669"/>
    <property type="project" value="UniProtKB-KW"/>
</dbReference>
<evidence type="ECO:0000259" key="6">
    <source>
        <dbReference type="Pfam" id="PF01138"/>
    </source>
</evidence>
<dbReference type="GO" id="GO:0005730">
    <property type="term" value="C:nucleolus"/>
    <property type="evidence" value="ECO:0007669"/>
    <property type="project" value="TreeGrafter"/>
</dbReference>
<gene>
    <name evidence="7" type="ORF">BDN70DRAFT_414077</name>
</gene>
<dbReference type="AlphaFoldDB" id="A0A9P5YQT3"/>